<sequence>MILEFPRTYPADEAERRLPDLATAHALLDERAAPLEALLARRRVQWRALTPDAEALALLARTEDAVRLAYARLALRHGSLGTDFHAYHNEGHILEICAGRIDRLCDTLGADGLSLRDGCALMLFGAGHDLRQREAPQLVGGVGANERASIEETQRILDACGFSRERDADLYTATELMIAGSTFDARPLPGGHLYNAADLVQNGGALAARLDQTLDARRPDWRADADLLHARQLALVAADLDTANVAEPFRKFATTAENLCREREMLSGRSLSAGESALPVLGFLTDGQDRFFFELHRFQSEPGRAAFESGKQANASKLKALCMGLRARIAVHGRPESGDQVIAAYRETLADLVD</sequence>
<proteinExistence type="predicted"/>
<accession>A0ABN1IEE3</accession>
<gene>
    <name evidence="1" type="ORF">GCM10009105_12030</name>
</gene>
<dbReference type="RefSeq" id="WP_343788204.1">
    <property type="nucleotide sequence ID" value="NZ_BAAAEU010000006.1"/>
</dbReference>
<organism evidence="1 2">
    <name type="scientific">Dokdonella soli</name>
    <dbReference type="NCBI Taxonomy" id="529810"/>
    <lineage>
        <taxon>Bacteria</taxon>
        <taxon>Pseudomonadati</taxon>
        <taxon>Pseudomonadota</taxon>
        <taxon>Gammaproteobacteria</taxon>
        <taxon>Lysobacterales</taxon>
        <taxon>Rhodanobacteraceae</taxon>
        <taxon>Dokdonella</taxon>
    </lineage>
</organism>
<name>A0ABN1IEE3_9GAMM</name>
<evidence type="ECO:0000313" key="1">
    <source>
        <dbReference type="EMBL" id="GAA0710690.1"/>
    </source>
</evidence>
<comment type="caution">
    <text evidence="1">The sequence shown here is derived from an EMBL/GenBank/DDBJ whole genome shotgun (WGS) entry which is preliminary data.</text>
</comment>
<protein>
    <submittedName>
        <fullName evidence="1">Uncharacterized protein</fullName>
    </submittedName>
</protein>
<dbReference type="Proteomes" id="UP001501523">
    <property type="component" value="Unassembled WGS sequence"/>
</dbReference>
<dbReference type="EMBL" id="BAAAEU010000006">
    <property type="protein sequence ID" value="GAA0710690.1"/>
    <property type="molecule type" value="Genomic_DNA"/>
</dbReference>
<reference evidence="1 2" key="1">
    <citation type="journal article" date="2019" name="Int. J. Syst. Evol. Microbiol.">
        <title>The Global Catalogue of Microorganisms (GCM) 10K type strain sequencing project: providing services to taxonomists for standard genome sequencing and annotation.</title>
        <authorList>
            <consortium name="The Broad Institute Genomics Platform"/>
            <consortium name="The Broad Institute Genome Sequencing Center for Infectious Disease"/>
            <person name="Wu L."/>
            <person name="Ma J."/>
        </authorList>
    </citation>
    <scope>NUCLEOTIDE SEQUENCE [LARGE SCALE GENOMIC DNA]</scope>
    <source>
        <strain evidence="1 2">JCM 15421</strain>
    </source>
</reference>
<keyword evidence="2" id="KW-1185">Reference proteome</keyword>
<evidence type="ECO:0000313" key="2">
    <source>
        <dbReference type="Proteomes" id="UP001501523"/>
    </source>
</evidence>